<evidence type="ECO:0000259" key="10">
    <source>
        <dbReference type="Pfam" id="PF02870"/>
    </source>
</evidence>
<keyword evidence="4 8" id="KW-0808">Transferase</keyword>
<sequence length="157" mass="17217">MYYRYLPSPLGPLLLAGDEQGLHLLHMDAAQPWELPQAWQPAGNQLDEVARQLDEYFAGKREQFQLSLAAQGTAFQQEVWQALQRIPYGTTCSYGDLAQSIGRPRAVRAVGTANGANPIAIIVPCHRVIGSNGTLTGYAGGVERKQLLLELEGSWLL</sequence>
<comment type="similarity">
    <text evidence="8">Belongs to the MGMT family.</text>
</comment>
<reference evidence="11 12" key="1">
    <citation type="submission" date="2018-06" db="EMBL/GenBank/DDBJ databases">
        <title>Bacteria isolated from soil of Wuhan.</title>
        <authorList>
            <person name="Wei X."/>
            <person name="Chunhua H."/>
        </authorList>
    </citation>
    <scope>NUCLEOTIDE SEQUENCE [LARGE SCALE GENOMIC DNA]</scope>
    <source>
        <strain evidence="12">xwS2</strain>
    </source>
</reference>
<dbReference type="PROSITE" id="PS00374">
    <property type="entry name" value="MGMT"/>
    <property type="match status" value="1"/>
</dbReference>
<accession>A0A443ZG83</accession>
<dbReference type="Proteomes" id="UP000288983">
    <property type="component" value="Unassembled WGS sequence"/>
</dbReference>
<dbReference type="SUPFAM" id="SSF53155">
    <property type="entry name" value="Methylated DNA-protein cysteine methyltransferase domain"/>
    <property type="match status" value="1"/>
</dbReference>
<dbReference type="GO" id="GO:0032259">
    <property type="term" value="P:methylation"/>
    <property type="evidence" value="ECO:0007669"/>
    <property type="project" value="UniProtKB-KW"/>
</dbReference>
<dbReference type="FunFam" id="1.10.10.10:FF:000337">
    <property type="entry name" value="Methylated-DNA--protein-cysteine methyltransferase"/>
    <property type="match status" value="1"/>
</dbReference>
<dbReference type="InterPro" id="IPR036388">
    <property type="entry name" value="WH-like_DNA-bd_sf"/>
</dbReference>
<evidence type="ECO:0000259" key="9">
    <source>
        <dbReference type="Pfam" id="PF01035"/>
    </source>
</evidence>
<evidence type="ECO:0000256" key="7">
    <source>
        <dbReference type="ARBA" id="ARBA00049348"/>
    </source>
</evidence>
<comment type="function">
    <text evidence="8">Involved in the cellular defense against the biological effects of O6-methylguanine (O6-MeG) and O4-methylthymine (O4-MeT) in DNA. Repairs the methylated nucleobase in DNA by stoichiometrically transferring the methyl group to a cysteine residue in the enzyme. This is a suicide reaction: the enzyme is irreversibly inactivated.</text>
</comment>
<evidence type="ECO:0000313" key="12">
    <source>
        <dbReference type="Proteomes" id="UP000288983"/>
    </source>
</evidence>
<evidence type="ECO:0000256" key="3">
    <source>
        <dbReference type="ARBA" id="ARBA00022603"/>
    </source>
</evidence>
<evidence type="ECO:0000256" key="1">
    <source>
        <dbReference type="ARBA" id="ARBA00001286"/>
    </source>
</evidence>
<dbReference type="GO" id="GO:0006307">
    <property type="term" value="P:DNA alkylation repair"/>
    <property type="evidence" value="ECO:0007669"/>
    <property type="project" value="UniProtKB-UniRule"/>
</dbReference>
<dbReference type="Gene3D" id="1.10.10.10">
    <property type="entry name" value="Winged helix-like DNA-binding domain superfamily/Winged helix DNA-binding domain"/>
    <property type="match status" value="1"/>
</dbReference>
<dbReference type="InterPro" id="IPR001497">
    <property type="entry name" value="MethylDNA_cys_MeTrfase_AS"/>
</dbReference>
<dbReference type="EMBL" id="QJRG01000049">
    <property type="protein sequence ID" value="RWU17827.1"/>
    <property type="molecule type" value="Genomic_DNA"/>
</dbReference>
<dbReference type="PANTHER" id="PTHR10815:SF5">
    <property type="entry name" value="METHYLATED-DNA--PROTEIN-CYSTEINE METHYLTRANSFERASE"/>
    <property type="match status" value="1"/>
</dbReference>
<comment type="miscellaneous">
    <text evidence="8">This enzyme catalyzes only one turnover and therefore is not strictly catalytic. According to one definition, an enzyme is a biocatalyst that acts repeatedly and over many reaction cycles.</text>
</comment>
<comment type="catalytic activity">
    <reaction evidence="1 8">
        <text>a 4-O-methyl-thymidine in DNA + L-cysteinyl-[protein] = a thymidine in DNA + S-methyl-L-cysteinyl-[protein]</text>
        <dbReference type="Rhea" id="RHEA:53428"/>
        <dbReference type="Rhea" id="RHEA-COMP:10131"/>
        <dbReference type="Rhea" id="RHEA-COMP:10132"/>
        <dbReference type="Rhea" id="RHEA-COMP:13555"/>
        <dbReference type="Rhea" id="RHEA-COMP:13556"/>
        <dbReference type="ChEBI" id="CHEBI:29950"/>
        <dbReference type="ChEBI" id="CHEBI:82612"/>
        <dbReference type="ChEBI" id="CHEBI:137386"/>
        <dbReference type="ChEBI" id="CHEBI:137387"/>
        <dbReference type="EC" id="2.1.1.63"/>
    </reaction>
</comment>
<dbReference type="InterPro" id="IPR036217">
    <property type="entry name" value="MethylDNA_cys_MeTrfase_DNAb"/>
</dbReference>
<protein>
    <recommendedName>
        <fullName evidence="8">Methylated-DNA--protein-cysteine methyltransferase</fullName>
        <ecNumber evidence="8">2.1.1.63</ecNumber>
    </recommendedName>
    <alternativeName>
        <fullName evidence="8">6-O-methylguanine-DNA methyltransferase</fullName>
        <shortName evidence="8">MGMT</shortName>
    </alternativeName>
    <alternativeName>
        <fullName evidence="8">O-6-methylguanine-DNA-alkyltransferase</fullName>
    </alternativeName>
</protein>
<proteinExistence type="inferred from homology"/>
<dbReference type="GO" id="GO:0005737">
    <property type="term" value="C:cytoplasm"/>
    <property type="evidence" value="ECO:0007669"/>
    <property type="project" value="UniProtKB-SubCell"/>
</dbReference>
<dbReference type="InterPro" id="IPR014048">
    <property type="entry name" value="MethylDNA_cys_MeTrfase_DNA-bd"/>
</dbReference>
<comment type="catalytic activity">
    <reaction evidence="7 8">
        <text>a 6-O-methyl-2'-deoxyguanosine in DNA + L-cysteinyl-[protein] = S-methyl-L-cysteinyl-[protein] + a 2'-deoxyguanosine in DNA</text>
        <dbReference type="Rhea" id="RHEA:24000"/>
        <dbReference type="Rhea" id="RHEA-COMP:10131"/>
        <dbReference type="Rhea" id="RHEA-COMP:10132"/>
        <dbReference type="Rhea" id="RHEA-COMP:11367"/>
        <dbReference type="Rhea" id="RHEA-COMP:11368"/>
        <dbReference type="ChEBI" id="CHEBI:29950"/>
        <dbReference type="ChEBI" id="CHEBI:82612"/>
        <dbReference type="ChEBI" id="CHEBI:85445"/>
        <dbReference type="ChEBI" id="CHEBI:85448"/>
        <dbReference type="EC" id="2.1.1.63"/>
    </reaction>
</comment>
<feature type="domain" description="Methylguanine DNA methyltransferase ribonuclease-like" evidence="10">
    <location>
        <begin position="1"/>
        <end position="69"/>
    </location>
</feature>
<dbReference type="Pfam" id="PF02870">
    <property type="entry name" value="Methyltransf_1N"/>
    <property type="match status" value="1"/>
</dbReference>
<keyword evidence="2 8" id="KW-0963">Cytoplasm</keyword>
<dbReference type="Gene3D" id="3.30.160.70">
    <property type="entry name" value="Methylated DNA-protein cysteine methyltransferase domain"/>
    <property type="match status" value="1"/>
</dbReference>
<feature type="domain" description="Methylated-DNA-[protein]-cysteine S-methyltransferase DNA binding" evidence="9">
    <location>
        <begin position="74"/>
        <end position="153"/>
    </location>
</feature>
<dbReference type="OrthoDB" id="9802228at2"/>
<dbReference type="Pfam" id="PF01035">
    <property type="entry name" value="DNA_binding_1"/>
    <property type="match status" value="1"/>
</dbReference>
<evidence type="ECO:0000256" key="4">
    <source>
        <dbReference type="ARBA" id="ARBA00022679"/>
    </source>
</evidence>
<dbReference type="NCBIfam" id="TIGR00589">
    <property type="entry name" value="ogt"/>
    <property type="match status" value="1"/>
</dbReference>
<dbReference type="InterPro" id="IPR008332">
    <property type="entry name" value="MethylG_MeTrfase_N"/>
</dbReference>
<dbReference type="EC" id="2.1.1.63" evidence="8"/>
<evidence type="ECO:0000256" key="5">
    <source>
        <dbReference type="ARBA" id="ARBA00022763"/>
    </source>
</evidence>
<organism evidence="11 12">
    <name type="scientific">Pseudomonas alkylphenolica</name>
    <dbReference type="NCBI Taxonomy" id="237609"/>
    <lineage>
        <taxon>Bacteria</taxon>
        <taxon>Pseudomonadati</taxon>
        <taxon>Pseudomonadota</taxon>
        <taxon>Gammaproteobacteria</taxon>
        <taxon>Pseudomonadales</taxon>
        <taxon>Pseudomonadaceae</taxon>
        <taxon>Pseudomonas</taxon>
    </lineage>
</organism>
<dbReference type="AlphaFoldDB" id="A0A443ZG83"/>
<dbReference type="PANTHER" id="PTHR10815">
    <property type="entry name" value="METHYLATED-DNA--PROTEIN-CYSTEINE METHYLTRANSFERASE"/>
    <property type="match status" value="1"/>
</dbReference>
<dbReference type="InterPro" id="IPR023546">
    <property type="entry name" value="MGMT"/>
</dbReference>
<dbReference type="SUPFAM" id="SSF46767">
    <property type="entry name" value="Methylated DNA-protein cysteine methyltransferase, C-terminal domain"/>
    <property type="match status" value="1"/>
</dbReference>
<dbReference type="CDD" id="cd06445">
    <property type="entry name" value="ATase"/>
    <property type="match status" value="1"/>
</dbReference>
<dbReference type="GO" id="GO:0003908">
    <property type="term" value="F:methylated-DNA-[protein]-cysteine S-methyltransferase activity"/>
    <property type="evidence" value="ECO:0007669"/>
    <property type="project" value="UniProtKB-UniRule"/>
</dbReference>
<name>A0A443ZG83_9PSED</name>
<feature type="active site" description="Nucleophile; methyl group acceptor" evidence="8">
    <location>
        <position position="125"/>
    </location>
</feature>
<dbReference type="STRING" id="237609.PSAKL28_14280"/>
<keyword evidence="3 8" id="KW-0489">Methyltransferase</keyword>
<evidence type="ECO:0000256" key="6">
    <source>
        <dbReference type="ARBA" id="ARBA00023204"/>
    </source>
</evidence>
<evidence type="ECO:0000313" key="11">
    <source>
        <dbReference type="EMBL" id="RWU17827.1"/>
    </source>
</evidence>
<dbReference type="HAMAP" id="MF_00772">
    <property type="entry name" value="OGT"/>
    <property type="match status" value="1"/>
</dbReference>
<comment type="subcellular location">
    <subcellularLocation>
        <location evidence="8">Cytoplasm</location>
    </subcellularLocation>
</comment>
<keyword evidence="5 8" id="KW-0227">DNA damage</keyword>
<evidence type="ECO:0000256" key="8">
    <source>
        <dbReference type="HAMAP-Rule" id="MF_00772"/>
    </source>
</evidence>
<dbReference type="RefSeq" id="WP_128325948.1">
    <property type="nucleotide sequence ID" value="NZ_QJRG01000049.1"/>
</dbReference>
<gene>
    <name evidence="11" type="ORF">DM813_24375</name>
</gene>
<keyword evidence="6 8" id="KW-0234">DNA repair</keyword>
<evidence type="ECO:0000256" key="2">
    <source>
        <dbReference type="ARBA" id="ARBA00022490"/>
    </source>
</evidence>
<comment type="caution">
    <text evidence="11">The sequence shown here is derived from an EMBL/GenBank/DDBJ whole genome shotgun (WGS) entry which is preliminary data.</text>
</comment>
<dbReference type="InterPro" id="IPR036631">
    <property type="entry name" value="MGMT_N_sf"/>
</dbReference>